<dbReference type="AlphaFoldDB" id="A0A0L6UUV1"/>
<keyword evidence="2" id="KW-1185">Reference proteome</keyword>
<accession>A0A0L6UUV1</accession>
<dbReference type="VEuPathDB" id="FungiDB:VP01_3876g2"/>
<organism evidence="1 2">
    <name type="scientific">Puccinia sorghi</name>
    <dbReference type="NCBI Taxonomy" id="27349"/>
    <lineage>
        <taxon>Eukaryota</taxon>
        <taxon>Fungi</taxon>
        <taxon>Dikarya</taxon>
        <taxon>Basidiomycota</taxon>
        <taxon>Pucciniomycotina</taxon>
        <taxon>Pucciniomycetes</taxon>
        <taxon>Pucciniales</taxon>
        <taxon>Pucciniaceae</taxon>
        <taxon>Puccinia</taxon>
    </lineage>
</organism>
<proteinExistence type="predicted"/>
<evidence type="ECO:0000313" key="2">
    <source>
        <dbReference type="Proteomes" id="UP000037035"/>
    </source>
</evidence>
<reference evidence="1 2" key="1">
    <citation type="submission" date="2015-08" db="EMBL/GenBank/DDBJ databases">
        <title>Next Generation Sequencing and Analysis of the Genome of Puccinia sorghi L Schw, the Causal Agent of Maize Common Rust.</title>
        <authorList>
            <person name="Rochi L."/>
            <person name="Burguener G."/>
            <person name="Darino M."/>
            <person name="Turjanski A."/>
            <person name="Kreff E."/>
            <person name="Dieguez M.J."/>
            <person name="Sacco F."/>
        </authorList>
    </citation>
    <scope>NUCLEOTIDE SEQUENCE [LARGE SCALE GENOMIC DNA]</scope>
    <source>
        <strain evidence="1 2">RO10H11247</strain>
    </source>
</reference>
<name>A0A0L6UUV1_9BASI</name>
<dbReference type="Proteomes" id="UP000037035">
    <property type="component" value="Unassembled WGS sequence"/>
</dbReference>
<evidence type="ECO:0000313" key="1">
    <source>
        <dbReference type="EMBL" id="KNZ51645.1"/>
    </source>
</evidence>
<comment type="caution">
    <text evidence="1">The sequence shown here is derived from an EMBL/GenBank/DDBJ whole genome shotgun (WGS) entry which is preliminary data.</text>
</comment>
<dbReference type="EMBL" id="LAVV01008919">
    <property type="protein sequence ID" value="KNZ51645.1"/>
    <property type="molecule type" value="Genomic_DNA"/>
</dbReference>
<sequence>MSTNLYTSQMGKLQKADASFKNLPDSILIHPIAKILSSAMTKLTKTIPPLFRIIFLEDLKQSNFPTFSWEQP</sequence>
<gene>
    <name evidence="1" type="ORF">VP01_3876g2</name>
</gene>
<protein>
    <submittedName>
        <fullName evidence="1">Uncharacterized protein</fullName>
    </submittedName>
</protein>